<feature type="non-terminal residue" evidence="2">
    <location>
        <position position="1"/>
    </location>
</feature>
<feature type="compositionally biased region" description="Basic residues" evidence="1">
    <location>
        <begin position="219"/>
        <end position="228"/>
    </location>
</feature>
<feature type="compositionally biased region" description="Basic residues" evidence="1">
    <location>
        <begin position="358"/>
        <end position="393"/>
    </location>
</feature>
<evidence type="ECO:0000256" key="1">
    <source>
        <dbReference type="SAM" id="MobiDB-lite"/>
    </source>
</evidence>
<reference evidence="2" key="1">
    <citation type="submission" date="2020-02" db="EMBL/GenBank/DDBJ databases">
        <authorList>
            <person name="Meier V. D."/>
        </authorList>
    </citation>
    <scope>NUCLEOTIDE SEQUENCE</scope>
    <source>
        <strain evidence="2">AVDCRST_MAG52</strain>
    </source>
</reference>
<name>A0A6J4JCI5_9ACTN</name>
<gene>
    <name evidence="2" type="ORF">AVDCRST_MAG52-3564</name>
</gene>
<feature type="compositionally biased region" description="Basic residues" evidence="1">
    <location>
        <begin position="138"/>
        <end position="148"/>
    </location>
</feature>
<evidence type="ECO:0000313" key="2">
    <source>
        <dbReference type="EMBL" id="CAA9276502.1"/>
    </source>
</evidence>
<proteinExistence type="predicted"/>
<sequence>DRDEDSDVRLLRPGGTPRRGGPGAAAPGPGLHGHRGPADHQRVLDAGGVPAPDHPGAGRAGHRRHPVLRARVPGQVGPARRHDRHGAVAGGPVGLHLHGRARRPRHGLDAPLRLRGAEGALASGHGPDGADRRLRAHRARLGLRRRPRAAHDRAPGRRRLGPQRPEEVDRQRQLRRPGHHLGAGRRHPARARVRRRAGHRRHVRDRPRGQDRAACGAERRHHAPGRPRARGEPAAGGQQLQGHRQGPADDAGRGGLVGGGLLAGGLRARVALRPGAHAVRQAHRGLPAGAGPAGPDARQHHVVGGAVHAAVAAAGGGPDDRRAGLAGQGVQHRSDARDGRLGAGAHGRERHPAGAQRRPVRRRRRGDLLLRRHPRGQHPHRGPGHHRHGRHGL</sequence>
<keyword evidence="2" id="KW-0560">Oxidoreductase</keyword>
<dbReference type="AlphaFoldDB" id="A0A6J4JCI5"/>
<protein>
    <submittedName>
        <fullName evidence="2">Glutaryl-CoA dehydrogenase</fullName>
        <ecNumber evidence="2">1.3.8.6</ecNumber>
    </submittedName>
</protein>
<feature type="region of interest" description="Disordered" evidence="1">
    <location>
        <begin position="1"/>
        <end position="99"/>
    </location>
</feature>
<feature type="region of interest" description="Disordered" evidence="1">
    <location>
        <begin position="313"/>
        <end position="393"/>
    </location>
</feature>
<dbReference type="EC" id="1.3.8.6" evidence="2"/>
<feature type="compositionally biased region" description="Basic residues" evidence="1">
    <location>
        <begin position="173"/>
        <end position="205"/>
    </location>
</feature>
<dbReference type="GO" id="GO:0004361">
    <property type="term" value="F:glutaryl-CoA dehydrogenase activity"/>
    <property type="evidence" value="ECO:0007669"/>
    <property type="project" value="UniProtKB-EC"/>
</dbReference>
<dbReference type="EMBL" id="CADCTN010000238">
    <property type="protein sequence ID" value="CAA9276502.1"/>
    <property type="molecule type" value="Genomic_DNA"/>
</dbReference>
<organism evidence="2">
    <name type="scientific">uncultured Blastococcus sp</name>
    <dbReference type="NCBI Taxonomy" id="217144"/>
    <lineage>
        <taxon>Bacteria</taxon>
        <taxon>Bacillati</taxon>
        <taxon>Actinomycetota</taxon>
        <taxon>Actinomycetes</taxon>
        <taxon>Geodermatophilales</taxon>
        <taxon>Geodermatophilaceae</taxon>
        <taxon>Blastococcus</taxon>
        <taxon>environmental samples</taxon>
    </lineage>
</organism>
<accession>A0A6J4JCI5</accession>
<feature type="region of interest" description="Disordered" evidence="1">
    <location>
        <begin position="138"/>
        <end position="254"/>
    </location>
</feature>
<feature type="compositionally biased region" description="Basic and acidic residues" evidence="1">
    <location>
        <begin position="332"/>
        <end position="352"/>
    </location>
</feature>
<feature type="non-terminal residue" evidence="2">
    <location>
        <position position="393"/>
    </location>
</feature>